<evidence type="ECO:0000256" key="9">
    <source>
        <dbReference type="ARBA" id="ARBA00023242"/>
    </source>
</evidence>
<keyword evidence="5" id="KW-0597">Phosphoprotein</keyword>
<feature type="compositionally biased region" description="Acidic residues" evidence="10">
    <location>
        <begin position="34"/>
        <end position="45"/>
    </location>
</feature>
<proteinExistence type="predicted"/>
<dbReference type="Gramene" id="C.cajan_29045.t">
    <property type="protein sequence ID" value="C.cajan_29045.t"/>
    <property type="gene ID" value="C.cajan_29045"/>
</dbReference>
<dbReference type="EMBL" id="KQ483468">
    <property type="protein sequence ID" value="KYP49818.1"/>
    <property type="molecule type" value="Genomic_DNA"/>
</dbReference>
<comment type="subcellular location">
    <subcellularLocation>
        <location evidence="2">Cytoplasm</location>
    </subcellularLocation>
    <subcellularLocation>
        <location evidence="1">Nucleus</location>
    </subcellularLocation>
</comment>
<evidence type="ECO:0000259" key="11">
    <source>
        <dbReference type="Pfam" id="PF10497"/>
    </source>
</evidence>
<gene>
    <name evidence="12" type="ORF">KK1_028414</name>
</gene>
<evidence type="ECO:0000256" key="7">
    <source>
        <dbReference type="ARBA" id="ARBA00023015"/>
    </source>
</evidence>
<dbReference type="Pfam" id="PF10497">
    <property type="entry name" value="zf-4CXXC_R1"/>
    <property type="match status" value="1"/>
</dbReference>
<feature type="domain" description="Zinc-finger" evidence="11">
    <location>
        <begin position="172"/>
        <end position="268"/>
    </location>
</feature>
<dbReference type="InterPro" id="IPR040221">
    <property type="entry name" value="CDCA7/CDA7L"/>
</dbReference>
<keyword evidence="12" id="KW-0132">Cell division</keyword>
<dbReference type="Proteomes" id="UP000075243">
    <property type="component" value="Unassembled WGS sequence"/>
</dbReference>
<dbReference type="GO" id="GO:0051301">
    <property type="term" value="P:cell division"/>
    <property type="evidence" value="ECO:0007669"/>
    <property type="project" value="UniProtKB-KW"/>
</dbReference>
<dbReference type="PANTHER" id="PTHR31169:SF33">
    <property type="entry name" value="CELL DIVISION CYCLE-ASSOCIATED 7-LIKE PROTEIN"/>
    <property type="match status" value="1"/>
</dbReference>
<evidence type="ECO:0000313" key="12">
    <source>
        <dbReference type="EMBL" id="KYP49818.1"/>
    </source>
</evidence>
<dbReference type="OMA" id="CNKCELL"/>
<evidence type="ECO:0000313" key="13">
    <source>
        <dbReference type="Proteomes" id="UP000075243"/>
    </source>
</evidence>
<keyword evidence="12" id="KW-0131">Cell cycle</keyword>
<evidence type="ECO:0000256" key="3">
    <source>
        <dbReference type="ARBA" id="ARBA00022490"/>
    </source>
</evidence>
<keyword evidence="13" id="KW-1185">Reference proteome</keyword>
<keyword evidence="8" id="KW-0804">Transcription</keyword>
<feature type="region of interest" description="Disordered" evidence="10">
    <location>
        <begin position="275"/>
        <end position="308"/>
    </location>
</feature>
<keyword evidence="7" id="KW-0805">Transcription regulation</keyword>
<evidence type="ECO:0000256" key="1">
    <source>
        <dbReference type="ARBA" id="ARBA00004123"/>
    </source>
</evidence>
<dbReference type="AlphaFoldDB" id="A0A151S4Y5"/>
<keyword evidence="9" id="KW-0539">Nucleus</keyword>
<dbReference type="InterPro" id="IPR018866">
    <property type="entry name" value="Znf-4CXXC_R1"/>
</dbReference>
<dbReference type="GO" id="GO:0005634">
    <property type="term" value="C:nucleus"/>
    <property type="evidence" value="ECO:0007669"/>
    <property type="project" value="UniProtKB-SubCell"/>
</dbReference>
<organism evidence="12 13">
    <name type="scientific">Cajanus cajan</name>
    <name type="common">Pigeon pea</name>
    <name type="synonym">Cajanus indicus</name>
    <dbReference type="NCBI Taxonomy" id="3821"/>
    <lineage>
        <taxon>Eukaryota</taxon>
        <taxon>Viridiplantae</taxon>
        <taxon>Streptophyta</taxon>
        <taxon>Embryophyta</taxon>
        <taxon>Tracheophyta</taxon>
        <taxon>Spermatophyta</taxon>
        <taxon>Magnoliopsida</taxon>
        <taxon>eudicotyledons</taxon>
        <taxon>Gunneridae</taxon>
        <taxon>Pentapetalae</taxon>
        <taxon>rosids</taxon>
        <taxon>fabids</taxon>
        <taxon>Fabales</taxon>
        <taxon>Fabaceae</taxon>
        <taxon>Papilionoideae</taxon>
        <taxon>50 kb inversion clade</taxon>
        <taxon>NPAAA clade</taxon>
        <taxon>indigoferoid/millettioid clade</taxon>
        <taxon>Phaseoleae</taxon>
        <taxon>Cajanus</taxon>
    </lineage>
</organism>
<name>A0A151S4Y5_CAJCA</name>
<dbReference type="GO" id="GO:0006355">
    <property type="term" value="P:regulation of DNA-templated transcription"/>
    <property type="evidence" value="ECO:0007669"/>
    <property type="project" value="InterPro"/>
</dbReference>
<evidence type="ECO:0000256" key="8">
    <source>
        <dbReference type="ARBA" id="ARBA00023163"/>
    </source>
</evidence>
<evidence type="ECO:0000256" key="2">
    <source>
        <dbReference type="ARBA" id="ARBA00004496"/>
    </source>
</evidence>
<dbReference type="PANTHER" id="PTHR31169">
    <property type="entry name" value="OS05G0300700 PROTEIN"/>
    <property type="match status" value="1"/>
</dbReference>
<dbReference type="GO" id="GO:0005737">
    <property type="term" value="C:cytoplasm"/>
    <property type="evidence" value="ECO:0007669"/>
    <property type="project" value="UniProtKB-SubCell"/>
</dbReference>
<evidence type="ECO:0000256" key="10">
    <source>
        <dbReference type="SAM" id="MobiDB-lite"/>
    </source>
</evidence>
<accession>A0A151S4Y5</accession>
<keyword evidence="6" id="KW-0832">Ubl conjugation</keyword>
<keyword evidence="3" id="KW-0963">Cytoplasm</keyword>
<feature type="compositionally biased region" description="Basic residues" evidence="10">
    <location>
        <begin position="78"/>
        <end position="91"/>
    </location>
</feature>
<evidence type="ECO:0000256" key="5">
    <source>
        <dbReference type="ARBA" id="ARBA00022553"/>
    </source>
</evidence>
<sequence length="308" mass="34847">MGIRRKKIEEEEQEKEPSLSHSGDDGSDSQSEGSEAEGDDDDDDDGSSRYEQAREQRIKENMERMNKLGLLDLSLKLKPPKKNPPLKKKKTTPQPNLSPQRRSARIMTLAPINYSERRVSDSLSKENKGEIIIPEGTNPEVYTEEQEKLLGDCETAWELYVDGYDVDGNRIYDPIKGETCHQCRQKTVGEHTQCNKCELPQGQFCGDCLYTRYGENVMEANQNANWACPPCRGICNCSRCRRGKGWMPTGNIYSKVLKLGFKSVAHYLIKTRGSGAESDVAEEISEPSADTTLNRRSTRTRKPQDMKE</sequence>
<feature type="compositionally biased region" description="Low complexity" evidence="10">
    <location>
        <begin position="67"/>
        <end position="77"/>
    </location>
</feature>
<evidence type="ECO:0000256" key="4">
    <source>
        <dbReference type="ARBA" id="ARBA00022499"/>
    </source>
</evidence>
<feature type="compositionally biased region" description="Basic and acidic residues" evidence="10">
    <location>
        <begin position="46"/>
        <end position="66"/>
    </location>
</feature>
<feature type="region of interest" description="Disordered" evidence="10">
    <location>
        <begin position="1"/>
        <end position="103"/>
    </location>
</feature>
<evidence type="ECO:0000256" key="6">
    <source>
        <dbReference type="ARBA" id="ARBA00022843"/>
    </source>
</evidence>
<feature type="compositionally biased region" description="Basic and acidic residues" evidence="10">
    <location>
        <begin position="15"/>
        <end position="24"/>
    </location>
</feature>
<reference evidence="12" key="1">
    <citation type="journal article" date="2012" name="Nat. Biotechnol.">
        <title>Draft genome sequence of pigeonpea (Cajanus cajan), an orphan legume crop of resource-poor farmers.</title>
        <authorList>
            <person name="Varshney R.K."/>
            <person name="Chen W."/>
            <person name="Li Y."/>
            <person name="Bharti A.K."/>
            <person name="Saxena R.K."/>
            <person name="Schlueter J.A."/>
            <person name="Donoghue M.T."/>
            <person name="Azam S."/>
            <person name="Fan G."/>
            <person name="Whaley A.M."/>
            <person name="Farmer A.D."/>
            <person name="Sheridan J."/>
            <person name="Iwata A."/>
            <person name="Tuteja R."/>
            <person name="Penmetsa R.V."/>
            <person name="Wu W."/>
            <person name="Upadhyaya H.D."/>
            <person name="Yang S.P."/>
            <person name="Shah T."/>
            <person name="Saxena K.B."/>
            <person name="Michael T."/>
            <person name="McCombie W.R."/>
            <person name="Yang B."/>
            <person name="Zhang G."/>
            <person name="Yang H."/>
            <person name="Wang J."/>
            <person name="Spillane C."/>
            <person name="Cook D.R."/>
            <person name="May G.D."/>
            <person name="Xu X."/>
            <person name="Jackson S.A."/>
        </authorList>
    </citation>
    <scope>NUCLEOTIDE SEQUENCE [LARGE SCALE GENOMIC DNA]</scope>
</reference>
<protein>
    <submittedName>
        <fullName evidence="12">Cell division cycle-associated 7-like protein</fullName>
    </submittedName>
</protein>
<keyword evidence="4" id="KW-1017">Isopeptide bond</keyword>